<evidence type="ECO:0000313" key="2">
    <source>
        <dbReference type="Proteomes" id="UP001589692"/>
    </source>
</evidence>
<organism evidence="1 2">
    <name type="scientific">Rhizobium puerariae</name>
    <dbReference type="NCBI Taxonomy" id="1585791"/>
    <lineage>
        <taxon>Bacteria</taxon>
        <taxon>Pseudomonadati</taxon>
        <taxon>Pseudomonadota</taxon>
        <taxon>Alphaproteobacteria</taxon>
        <taxon>Hyphomicrobiales</taxon>
        <taxon>Rhizobiaceae</taxon>
        <taxon>Rhizobium/Agrobacterium group</taxon>
        <taxon>Rhizobium</taxon>
    </lineage>
</organism>
<dbReference type="Proteomes" id="UP001589692">
    <property type="component" value="Unassembled WGS sequence"/>
</dbReference>
<comment type="caution">
    <text evidence="1">The sequence shown here is derived from an EMBL/GenBank/DDBJ whole genome shotgun (WGS) entry which is preliminary data.</text>
</comment>
<dbReference type="EMBL" id="JBHMAA010000006">
    <property type="protein sequence ID" value="MFB9948111.1"/>
    <property type="molecule type" value="Genomic_DNA"/>
</dbReference>
<protein>
    <recommendedName>
        <fullName evidence="3">DUF1127 domain-containing protein</fullName>
    </recommendedName>
</protein>
<name>A0ABV6AC27_9HYPH</name>
<dbReference type="RefSeq" id="WP_377256901.1">
    <property type="nucleotide sequence ID" value="NZ_JBHMAA010000006.1"/>
</dbReference>
<evidence type="ECO:0000313" key="1">
    <source>
        <dbReference type="EMBL" id="MFB9948111.1"/>
    </source>
</evidence>
<evidence type="ECO:0008006" key="3">
    <source>
        <dbReference type="Google" id="ProtNLM"/>
    </source>
</evidence>
<reference evidence="1 2" key="1">
    <citation type="submission" date="2024-09" db="EMBL/GenBank/DDBJ databases">
        <authorList>
            <person name="Sun Q."/>
            <person name="Mori K."/>
        </authorList>
    </citation>
    <scope>NUCLEOTIDE SEQUENCE [LARGE SCALE GENOMIC DNA]</scope>
    <source>
        <strain evidence="1 2">TBRC 4938</strain>
    </source>
</reference>
<keyword evidence="2" id="KW-1185">Reference proteome</keyword>
<accession>A0ABV6AC27</accession>
<gene>
    <name evidence="1" type="ORF">ACFFP0_04585</name>
</gene>
<proteinExistence type="predicted"/>
<sequence>MSSVIRHAAGAVASVWHRYRQRKMERSALLTIILRRNDHLRRDAGLPADSDLARPGSGKAEHALWKAGIWQRW</sequence>